<dbReference type="AlphaFoldDB" id="A0AAQ4FGA7"/>
<name>A0AAQ4FGA7_AMBAM</name>
<keyword evidence="1" id="KW-0472">Membrane</keyword>
<keyword evidence="3" id="KW-1185">Reference proteome</keyword>
<accession>A0AAQ4FGA7</accession>
<dbReference type="EMBL" id="JARKHS020003132">
    <property type="protein sequence ID" value="KAK8785996.1"/>
    <property type="molecule type" value="Genomic_DNA"/>
</dbReference>
<sequence>MGGVASSVGEDSVESGTRRLISAGDDALPSVGKSFVPDSDDDCCRRRCDYHHHHHYPHCQSSSLPAAVKTEVQQSSNSVVGGGATLAVPSTPTGVVSLRQLWLFACSLLFAGAALSLVSAALAVVSWRLLHEPTGGIELARNASAVGRAVYAVDNRRTTAVVGASLAPAGENVRGNQEDNATRTPLFTAPGCASPVTGDDLALPVA</sequence>
<organism evidence="2 3">
    <name type="scientific">Amblyomma americanum</name>
    <name type="common">Lone star tick</name>
    <dbReference type="NCBI Taxonomy" id="6943"/>
    <lineage>
        <taxon>Eukaryota</taxon>
        <taxon>Metazoa</taxon>
        <taxon>Ecdysozoa</taxon>
        <taxon>Arthropoda</taxon>
        <taxon>Chelicerata</taxon>
        <taxon>Arachnida</taxon>
        <taxon>Acari</taxon>
        <taxon>Parasitiformes</taxon>
        <taxon>Ixodida</taxon>
        <taxon>Ixodoidea</taxon>
        <taxon>Ixodidae</taxon>
        <taxon>Amblyomminae</taxon>
        <taxon>Amblyomma</taxon>
    </lineage>
</organism>
<reference evidence="2 3" key="1">
    <citation type="journal article" date="2023" name="Arcadia Sci">
        <title>De novo assembly of a long-read Amblyomma americanum tick genome.</title>
        <authorList>
            <person name="Chou S."/>
            <person name="Poskanzer K.E."/>
            <person name="Rollins M."/>
            <person name="Thuy-Boun P.S."/>
        </authorList>
    </citation>
    <scope>NUCLEOTIDE SEQUENCE [LARGE SCALE GENOMIC DNA]</scope>
    <source>
        <strain evidence="2">F_SG_1</strain>
        <tissue evidence="2">Salivary glands</tissue>
    </source>
</reference>
<gene>
    <name evidence="2" type="ORF">V5799_007639</name>
</gene>
<dbReference type="Proteomes" id="UP001321473">
    <property type="component" value="Unassembled WGS sequence"/>
</dbReference>
<evidence type="ECO:0000313" key="3">
    <source>
        <dbReference type="Proteomes" id="UP001321473"/>
    </source>
</evidence>
<keyword evidence="1" id="KW-0812">Transmembrane</keyword>
<feature type="transmembrane region" description="Helical" evidence="1">
    <location>
        <begin position="101"/>
        <end position="125"/>
    </location>
</feature>
<proteinExistence type="predicted"/>
<keyword evidence="1" id="KW-1133">Transmembrane helix</keyword>
<protein>
    <submittedName>
        <fullName evidence="2">Uncharacterized protein</fullName>
    </submittedName>
</protein>
<comment type="caution">
    <text evidence="2">The sequence shown here is derived from an EMBL/GenBank/DDBJ whole genome shotgun (WGS) entry which is preliminary data.</text>
</comment>
<evidence type="ECO:0000313" key="2">
    <source>
        <dbReference type="EMBL" id="KAK8785996.1"/>
    </source>
</evidence>
<evidence type="ECO:0000256" key="1">
    <source>
        <dbReference type="SAM" id="Phobius"/>
    </source>
</evidence>